<keyword evidence="1" id="KW-0479">Metal-binding</keyword>
<protein>
    <submittedName>
        <fullName evidence="6">Predicted protein</fullName>
    </submittedName>
</protein>
<organism evidence="7">
    <name type="scientific">Laccaria bicolor (strain S238N-H82 / ATCC MYA-4686)</name>
    <name type="common">Bicoloured deceiver</name>
    <name type="synonym">Laccaria laccata var. bicolor</name>
    <dbReference type="NCBI Taxonomy" id="486041"/>
    <lineage>
        <taxon>Eukaryota</taxon>
        <taxon>Fungi</taxon>
        <taxon>Dikarya</taxon>
        <taxon>Basidiomycota</taxon>
        <taxon>Agaricomycotina</taxon>
        <taxon>Agaricomycetes</taxon>
        <taxon>Agaricomycetidae</taxon>
        <taxon>Agaricales</taxon>
        <taxon>Agaricineae</taxon>
        <taxon>Hydnangiaceae</taxon>
        <taxon>Laccaria</taxon>
    </lineage>
</organism>
<evidence type="ECO:0000256" key="4">
    <source>
        <dbReference type="PROSITE-ProRule" id="PRU00134"/>
    </source>
</evidence>
<dbReference type="GO" id="GO:0008270">
    <property type="term" value="F:zinc ion binding"/>
    <property type="evidence" value="ECO:0007669"/>
    <property type="project" value="UniProtKB-KW"/>
</dbReference>
<keyword evidence="2 4" id="KW-0863">Zinc-finger</keyword>
<evidence type="ECO:0000256" key="1">
    <source>
        <dbReference type="ARBA" id="ARBA00022723"/>
    </source>
</evidence>
<dbReference type="Pfam" id="PF14737">
    <property type="entry name" value="DUF4470"/>
    <property type="match status" value="1"/>
</dbReference>
<dbReference type="GeneID" id="6079860"/>
<dbReference type="Proteomes" id="UP000001194">
    <property type="component" value="Unassembled WGS sequence"/>
</dbReference>
<dbReference type="STRING" id="486041.B0DJP1"/>
<sequence length="731" mass="82123">MVNLTLGATVPIGPTISARLKDLLTKNNNDSNDLPTVEDYLSQENPPKFSGALGSGRAGQQLTTVPCANLKRQVPGSGPFVQCMSPGTLVCSQCLLVKYCSAECQKQHWKKHRKETCQSPLLDSESDDASQPQWVPAWFKEKRQPQFVGEQPESPVPRHLITNYNITLWGETPPVDLLNLEGNEGEVGRGYKICFARNQGGDIRNLVHTVNSLPEDFTGTLDILYHDQKTIQAGHTLLVLYALLNPELPIDEAAEFAVHLMYSAALTTPMAAYLYRCIHTIYGAFEGLDGNPFDDAHKGKTYDAKLPIRGGRTLEAVHEAWMLGLFLEQYVSDYKLKTAQRKMAKVMQNPKREDFAERFMVPLEGQHRVGITHFRKSGILLPFNVDAAHFDQPNRLMHGNMGEWFARHVAHPLSGWPVSHLRQSGLAHGALPTDIWGCFFFHVKSQFQEFARRVQKFNINITVATLPRDAIPQRIRDGKLGKAFQRGGGCFDRIDMGLIVDPHLRINDTLELWIPLLNKENPHAEMLMQINELAFHAETAAPNLSDLMITCSKALNLDLRRIGREGQTSPSLYRIMESVDAFHDNSDAFKTYFRGLGVERTAAALGVKARDVHRIHPQRHGVPVGSPEHTIPKLSSAEFYDLCECSSDAPPARDSYSPFFKSHIRQRRPSNAIRRIWGGRQSMKVPSVCPMSGLDLYLRTQRNSRNSAFIMISYADSQTLTNHPFEMNVIN</sequence>
<dbReference type="OrthoDB" id="5282002at2759"/>
<keyword evidence="3" id="KW-0862">Zinc</keyword>
<accession>B0DJP1</accession>
<dbReference type="InterPro" id="IPR002893">
    <property type="entry name" value="Znf_MYND"/>
</dbReference>
<gene>
    <name evidence="6" type="ORF">LACBIDRAFT_303545</name>
</gene>
<dbReference type="InParanoid" id="B0DJP1"/>
<evidence type="ECO:0000256" key="3">
    <source>
        <dbReference type="ARBA" id="ARBA00022833"/>
    </source>
</evidence>
<evidence type="ECO:0000256" key="2">
    <source>
        <dbReference type="ARBA" id="ARBA00022771"/>
    </source>
</evidence>
<reference evidence="6 7" key="1">
    <citation type="journal article" date="2008" name="Nature">
        <title>The genome of Laccaria bicolor provides insights into mycorrhizal symbiosis.</title>
        <authorList>
            <person name="Martin F."/>
            <person name="Aerts A."/>
            <person name="Ahren D."/>
            <person name="Brun A."/>
            <person name="Danchin E.G.J."/>
            <person name="Duchaussoy F."/>
            <person name="Gibon J."/>
            <person name="Kohler A."/>
            <person name="Lindquist E."/>
            <person name="Pereda V."/>
            <person name="Salamov A."/>
            <person name="Shapiro H.J."/>
            <person name="Wuyts J."/>
            <person name="Blaudez D."/>
            <person name="Buee M."/>
            <person name="Brokstein P."/>
            <person name="Canbaeck B."/>
            <person name="Cohen D."/>
            <person name="Courty P.E."/>
            <person name="Coutinho P.M."/>
            <person name="Delaruelle C."/>
            <person name="Detter J.C."/>
            <person name="Deveau A."/>
            <person name="DiFazio S."/>
            <person name="Duplessis S."/>
            <person name="Fraissinet-Tachet L."/>
            <person name="Lucic E."/>
            <person name="Frey-Klett P."/>
            <person name="Fourrey C."/>
            <person name="Feussner I."/>
            <person name="Gay G."/>
            <person name="Grimwood J."/>
            <person name="Hoegger P.J."/>
            <person name="Jain P."/>
            <person name="Kilaru S."/>
            <person name="Labbe J."/>
            <person name="Lin Y.C."/>
            <person name="Legue V."/>
            <person name="Le Tacon F."/>
            <person name="Marmeisse R."/>
            <person name="Melayah D."/>
            <person name="Montanini B."/>
            <person name="Muratet M."/>
            <person name="Nehls U."/>
            <person name="Niculita-Hirzel H."/>
            <person name="Oudot-Le Secq M.P."/>
            <person name="Peter M."/>
            <person name="Quesneville H."/>
            <person name="Rajashekar B."/>
            <person name="Reich M."/>
            <person name="Rouhier N."/>
            <person name="Schmutz J."/>
            <person name="Yin T."/>
            <person name="Chalot M."/>
            <person name="Henrissat B."/>
            <person name="Kuees U."/>
            <person name="Lucas S."/>
            <person name="Van de Peer Y."/>
            <person name="Podila G.K."/>
            <person name="Polle A."/>
            <person name="Pukkila P.J."/>
            <person name="Richardson P.M."/>
            <person name="Rouze P."/>
            <person name="Sanders I.R."/>
            <person name="Stajich J.E."/>
            <person name="Tunlid A."/>
            <person name="Tuskan G."/>
            <person name="Grigoriev I.V."/>
        </authorList>
    </citation>
    <scope>NUCLEOTIDE SEQUENCE [LARGE SCALE GENOMIC DNA]</scope>
    <source>
        <strain evidence="7">S238N-H82 / ATCC MYA-4686</strain>
    </source>
</reference>
<feature type="domain" description="MYND-type" evidence="5">
    <location>
        <begin position="80"/>
        <end position="116"/>
    </location>
</feature>
<evidence type="ECO:0000313" key="7">
    <source>
        <dbReference type="Proteomes" id="UP000001194"/>
    </source>
</evidence>
<keyword evidence="7" id="KW-1185">Reference proteome</keyword>
<evidence type="ECO:0000313" key="6">
    <source>
        <dbReference type="EMBL" id="EDR05152.1"/>
    </source>
</evidence>
<dbReference type="KEGG" id="lbc:LACBIDRAFT_303545"/>
<proteinExistence type="predicted"/>
<dbReference type="Pfam" id="PF01753">
    <property type="entry name" value="zf-MYND"/>
    <property type="match status" value="1"/>
</dbReference>
<dbReference type="PROSITE" id="PS50865">
    <property type="entry name" value="ZF_MYND_2"/>
    <property type="match status" value="1"/>
</dbReference>
<dbReference type="RefSeq" id="XP_001884117.1">
    <property type="nucleotide sequence ID" value="XM_001884082.1"/>
</dbReference>
<dbReference type="InterPro" id="IPR027974">
    <property type="entry name" value="DUF4470"/>
</dbReference>
<dbReference type="Gene3D" id="6.10.140.2220">
    <property type="match status" value="1"/>
</dbReference>
<dbReference type="SUPFAM" id="SSF144232">
    <property type="entry name" value="HIT/MYND zinc finger-like"/>
    <property type="match status" value="1"/>
</dbReference>
<evidence type="ECO:0000259" key="5">
    <source>
        <dbReference type="PROSITE" id="PS50865"/>
    </source>
</evidence>
<dbReference type="AlphaFoldDB" id="B0DJP1"/>
<dbReference type="EMBL" id="DS547114">
    <property type="protein sequence ID" value="EDR05152.1"/>
    <property type="molecule type" value="Genomic_DNA"/>
</dbReference>
<name>B0DJP1_LACBS</name>
<dbReference type="HOGENOM" id="CLU_018400_1_0_1"/>